<dbReference type="Proteomes" id="UP000664940">
    <property type="component" value="Unassembled WGS sequence"/>
</dbReference>
<reference evidence="1 2" key="1">
    <citation type="journal article" date="2020" name="Nature">
        <title>Six reference-quality genomes reveal evolution of bat adaptations.</title>
        <authorList>
            <person name="Jebb D."/>
            <person name="Huang Z."/>
            <person name="Pippel M."/>
            <person name="Hughes G.M."/>
            <person name="Lavrichenko K."/>
            <person name="Devanna P."/>
            <person name="Winkler S."/>
            <person name="Jermiin L.S."/>
            <person name="Skirmuntt E.C."/>
            <person name="Katzourakis A."/>
            <person name="Burkitt-Gray L."/>
            <person name="Ray D.A."/>
            <person name="Sullivan K.A.M."/>
            <person name="Roscito J.G."/>
            <person name="Kirilenko B.M."/>
            <person name="Davalos L.M."/>
            <person name="Corthals A.P."/>
            <person name="Power M.L."/>
            <person name="Jones G."/>
            <person name="Ransome R.D."/>
            <person name="Dechmann D.K.N."/>
            <person name="Locatelli A.G."/>
            <person name="Puechmaille S.J."/>
            <person name="Fedrigo O."/>
            <person name="Jarvis E.D."/>
            <person name="Hiller M."/>
            <person name="Vernes S.C."/>
            <person name="Myers E.W."/>
            <person name="Teeling E.C."/>
        </authorList>
    </citation>
    <scope>NUCLEOTIDE SEQUENCE [LARGE SCALE GENOMIC DNA]</scope>
    <source>
        <strain evidence="1">Bat1K_MPI-CBG_1</strain>
    </source>
</reference>
<comment type="caution">
    <text evidence="1">The sequence shown here is derived from an EMBL/GenBank/DDBJ whole genome shotgun (WGS) entry which is preliminary data.</text>
</comment>
<gene>
    <name evidence="1" type="ORF">HJG60_011005</name>
</gene>
<evidence type="ECO:0000313" key="2">
    <source>
        <dbReference type="Proteomes" id="UP000664940"/>
    </source>
</evidence>
<proteinExistence type="predicted"/>
<organism evidence="1 2">
    <name type="scientific">Phyllostomus discolor</name>
    <name type="common">pale spear-nosed bat</name>
    <dbReference type="NCBI Taxonomy" id="89673"/>
    <lineage>
        <taxon>Eukaryota</taxon>
        <taxon>Metazoa</taxon>
        <taxon>Chordata</taxon>
        <taxon>Craniata</taxon>
        <taxon>Vertebrata</taxon>
        <taxon>Euteleostomi</taxon>
        <taxon>Mammalia</taxon>
        <taxon>Eutheria</taxon>
        <taxon>Laurasiatheria</taxon>
        <taxon>Chiroptera</taxon>
        <taxon>Yangochiroptera</taxon>
        <taxon>Phyllostomidae</taxon>
        <taxon>Phyllostominae</taxon>
        <taxon>Phyllostomus</taxon>
    </lineage>
</organism>
<sequence length="162" mass="17982">MRKTVRIWMSQSPQGPWASRFLCLSLKCRIFTRYSLPNPISSTKAGCGIQHFSRRSTAIGALPCNVSEKRHVYSIHICWSSGWVFRNIMNTSAAPQFGAPVLHWGSVEVDTQGRLASWWGSDLVGAPPDRPFACRTQHSAATESVPAFPNLDGPPKEPQTAW</sequence>
<evidence type="ECO:0000313" key="1">
    <source>
        <dbReference type="EMBL" id="KAF6109807.1"/>
    </source>
</evidence>
<protein>
    <submittedName>
        <fullName evidence="1">Uncharacterized protein</fullName>
    </submittedName>
</protein>
<dbReference type="EMBL" id="JABVXQ010000005">
    <property type="protein sequence ID" value="KAF6109807.1"/>
    <property type="molecule type" value="Genomic_DNA"/>
</dbReference>
<accession>A0A834ECY3</accession>
<dbReference type="AlphaFoldDB" id="A0A834ECY3"/>
<name>A0A834ECY3_9CHIR</name>